<keyword evidence="1" id="KW-0732">Signal</keyword>
<proteinExistence type="predicted"/>
<reference evidence="3" key="1">
    <citation type="submission" date="2009-12" db="EMBL/GenBank/DDBJ databases">
        <title>The Genome Sequence of Anolis carolinensis (Green Anole Lizard).</title>
        <authorList>
            <consortium name="The Genome Sequencing Platform"/>
            <person name="Di Palma F."/>
            <person name="Alfoldi J."/>
            <person name="Heiman D."/>
            <person name="Young S."/>
            <person name="Grabherr M."/>
            <person name="Johnson J."/>
            <person name="Lander E.S."/>
            <person name="Lindblad-Toh K."/>
        </authorList>
    </citation>
    <scope>NUCLEOTIDE SEQUENCE [LARGE SCALE GENOMIC DNA]</scope>
    <source>
        <strain evidence="3">JBL SC #1</strain>
    </source>
</reference>
<dbReference type="InterPro" id="IPR015366">
    <property type="entry name" value="S53_propep"/>
</dbReference>
<evidence type="ECO:0000313" key="4">
    <source>
        <dbReference type="Proteomes" id="UP000001646"/>
    </source>
</evidence>
<organism evidence="3 4">
    <name type="scientific">Anolis carolinensis</name>
    <name type="common">Green anole</name>
    <name type="synonym">American chameleon</name>
    <dbReference type="NCBI Taxonomy" id="28377"/>
    <lineage>
        <taxon>Eukaryota</taxon>
        <taxon>Metazoa</taxon>
        <taxon>Chordata</taxon>
        <taxon>Craniata</taxon>
        <taxon>Vertebrata</taxon>
        <taxon>Euteleostomi</taxon>
        <taxon>Lepidosauria</taxon>
        <taxon>Squamata</taxon>
        <taxon>Bifurcata</taxon>
        <taxon>Unidentata</taxon>
        <taxon>Episquamata</taxon>
        <taxon>Toxicofera</taxon>
        <taxon>Iguania</taxon>
        <taxon>Dactyloidae</taxon>
        <taxon>Anolis</taxon>
    </lineage>
</organism>
<keyword evidence="4" id="KW-1185">Reference proteome</keyword>
<name>A0A803SMK6_ANOCA</name>
<feature type="signal peptide" evidence="1">
    <location>
        <begin position="1"/>
        <end position="36"/>
    </location>
</feature>
<dbReference type="SUPFAM" id="SSF54897">
    <property type="entry name" value="Protease propeptides/inhibitors"/>
    <property type="match status" value="1"/>
</dbReference>
<sequence>MEVRGPRVEGRGSCLPPLLSFLFLLSSLGAPSSCLSAPLLWAPEPDQLFRVPEGWRSEGRVAPSHPLGLTFALRQRNRDRLEALVAELSSPRSTHYGKRPPPSRGGMVGLAVLGPGLA</sequence>
<reference evidence="3" key="2">
    <citation type="submission" date="2025-08" db="UniProtKB">
        <authorList>
            <consortium name="Ensembl"/>
        </authorList>
    </citation>
    <scope>IDENTIFICATION</scope>
</reference>
<evidence type="ECO:0000313" key="3">
    <source>
        <dbReference type="Ensembl" id="ENSACAP00000024196.1"/>
    </source>
</evidence>
<reference evidence="3" key="3">
    <citation type="submission" date="2025-09" db="UniProtKB">
        <authorList>
            <consortium name="Ensembl"/>
        </authorList>
    </citation>
    <scope>IDENTIFICATION</scope>
</reference>
<dbReference type="Pfam" id="PF09286">
    <property type="entry name" value="Pro-kuma_activ"/>
    <property type="match status" value="1"/>
</dbReference>
<dbReference type="Proteomes" id="UP000001646">
    <property type="component" value="Unplaced"/>
</dbReference>
<dbReference type="InParanoid" id="A0A803SMK6"/>
<dbReference type="GO" id="GO:0008236">
    <property type="term" value="F:serine-type peptidase activity"/>
    <property type="evidence" value="ECO:0007669"/>
    <property type="project" value="InterPro"/>
</dbReference>
<feature type="domain" description="Peptidase S53 activation" evidence="2">
    <location>
        <begin position="54"/>
        <end position="98"/>
    </location>
</feature>
<protein>
    <recommendedName>
        <fullName evidence="2">Peptidase S53 activation domain-containing protein</fullName>
    </recommendedName>
</protein>
<dbReference type="AlphaFoldDB" id="A0A803SMK6"/>
<dbReference type="Ensembl" id="ENSACAT00000036814.1">
    <property type="protein sequence ID" value="ENSACAP00000024196.1"/>
    <property type="gene ID" value="ENSACAG00000041384.1"/>
</dbReference>
<feature type="chain" id="PRO_5032664473" description="Peptidase S53 activation domain-containing protein" evidence="1">
    <location>
        <begin position="37"/>
        <end position="118"/>
    </location>
</feature>
<evidence type="ECO:0000256" key="1">
    <source>
        <dbReference type="SAM" id="SignalP"/>
    </source>
</evidence>
<accession>A0A803SMK6</accession>
<evidence type="ECO:0000259" key="2">
    <source>
        <dbReference type="Pfam" id="PF09286"/>
    </source>
</evidence>